<protein>
    <recommendedName>
        <fullName evidence="4">O-methyltransferase C-terminal domain-containing protein</fullName>
    </recommendedName>
</protein>
<dbReference type="InterPro" id="IPR016461">
    <property type="entry name" value="COMT-like"/>
</dbReference>
<sequence>MASPSQLVELSNTISECTTIVNEYFLSHNLPMPSFDVSGPPRVVIPSHEKQVAAAYAEVLRATIELHNLMLGPTAILMGSSVMDSMCLHFIYAYDMANAFPVNEEATYEQISERCGLNVIDTRRVLGYAMTNHIFKEVRPGVVAHTAASKLLASNPMMKDYVGIVSEERFQAAAHTVEALQTYGVAKEPNETGYSIGHRTTNGLYEDLTAHPSRGKRFANAMSAINSGNDPSSLFETYDWGSLGPATMVDIGGGYGYISISLATKFPSMKFIVQDVAGTVADGSANVPAEVSDRVSFMAYDMLTPQTLRNIDVLFFRAIFHNWTDHYCIKILRNQIPALKRGSRLIIVEPLSVESGKFPWHEEKRLRSMDLNMLSYFGSREKSIDDWRELFREVDERFKVESGVRLGGTLTYIMEVLWTGD</sequence>
<evidence type="ECO:0000256" key="1">
    <source>
        <dbReference type="ARBA" id="ARBA00022603"/>
    </source>
</evidence>
<evidence type="ECO:0000256" key="2">
    <source>
        <dbReference type="ARBA" id="ARBA00022679"/>
    </source>
</evidence>
<dbReference type="EMBL" id="VIGI01000008">
    <property type="protein sequence ID" value="KAB8296994.1"/>
    <property type="molecule type" value="Genomic_DNA"/>
</dbReference>
<keyword evidence="2" id="KW-0808">Transferase</keyword>
<name>A0A5N6K4D6_MONLA</name>
<dbReference type="SUPFAM" id="SSF53335">
    <property type="entry name" value="S-adenosyl-L-methionine-dependent methyltransferases"/>
    <property type="match status" value="1"/>
</dbReference>
<dbReference type="Proteomes" id="UP000326757">
    <property type="component" value="Unassembled WGS sequence"/>
</dbReference>
<evidence type="ECO:0000259" key="4">
    <source>
        <dbReference type="Pfam" id="PF00891"/>
    </source>
</evidence>
<dbReference type="InterPro" id="IPR036388">
    <property type="entry name" value="WH-like_DNA-bd_sf"/>
</dbReference>
<dbReference type="InterPro" id="IPR001077">
    <property type="entry name" value="COMT_C"/>
</dbReference>
<comment type="caution">
    <text evidence="5">The sequence shown here is derived from an EMBL/GenBank/DDBJ whole genome shotgun (WGS) entry which is preliminary data.</text>
</comment>
<dbReference type="Gene3D" id="3.40.50.150">
    <property type="entry name" value="Vaccinia Virus protein VP39"/>
    <property type="match status" value="1"/>
</dbReference>
<dbReference type="Gene3D" id="1.10.10.10">
    <property type="entry name" value="Winged helix-like DNA-binding domain superfamily/Winged helix DNA-binding domain"/>
    <property type="match status" value="1"/>
</dbReference>
<keyword evidence="1" id="KW-0489">Methyltransferase</keyword>
<dbReference type="InterPro" id="IPR029063">
    <property type="entry name" value="SAM-dependent_MTases_sf"/>
</dbReference>
<gene>
    <name evidence="5" type="ORF">EYC80_002396</name>
</gene>
<keyword evidence="6" id="KW-1185">Reference proteome</keyword>
<dbReference type="PANTHER" id="PTHR43712:SF12">
    <property type="entry name" value="STERIGMATOCYSTIN 8-O-METHYLTRANSFERASE"/>
    <property type="match status" value="1"/>
</dbReference>
<accession>A0A5N6K4D6</accession>
<organism evidence="5 6">
    <name type="scientific">Monilinia laxa</name>
    <name type="common">Brown rot fungus</name>
    <name type="synonym">Sclerotinia laxa</name>
    <dbReference type="NCBI Taxonomy" id="61186"/>
    <lineage>
        <taxon>Eukaryota</taxon>
        <taxon>Fungi</taxon>
        <taxon>Dikarya</taxon>
        <taxon>Ascomycota</taxon>
        <taxon>Pezizomycotina</taxon>
        <taxon>Leotiomycetes</taxon>
        <taxon>Helotiales</taxon>
        <taxon>Sclerotiniaceae</taxon>
        <taxon>Monilinia</taxon>
    </lineage>
</organism>
<reference evidence="5 6" key="1">
    <citation type="submission" date="2019-06" db="EMBL/GenBank/DDBJ databases">
        <title>Genome Sequence of the Brown Rot Fungal Pathogen Monilinia laxa.</title>
        <authorList>
            <person name="De Miccolis Angelini R.M."/>
            <person name="Landi L."/>
            <person name="Abate D."/>
            <person name="Pollastro S."/>
            <person name="Romanazzi G."/>
            <person name="Faretra F."/>
        </authorList>
    </citation>
    <scope>NUCLEOTIDE SEQUENCE [LARGE SCALE GENOMIC DNA]</scope>
    <source>
        <strain evidence="5 6">Mlax316</strain>
    </source>
</reference>
<proteinExistence type="predicted"/>
<dbReference type="AlphaFoldDB" id="A0A5N6K4D6"/>
<dbReference type="PANTHER" id="PTHR43712">
    <property type="entry name" value="PUTATIVE (AFU_ORTHOLOGUE AFUA_4G14580)-RELATED"/>
    <property type="match status" value="1"/>
</dbReference>
<evidence type="ECO:0000313" key="6">
    <source>
        <dbReference type="Proteomes" id="UP000326757"/>
    </source>
</evidence>
<dbReference type="GO" id="GO:0008171">
    <property type="term" value="F:O-methyltransferase activity"/>
    <property type="evidence" value="ECO:0007669"/>
    <property type="project" value="InterPro"/>
</dbReference>
<evidence type="ECO:0000313" key="5">
    <source>
        <dbReference type="EMBL" id="KAB8296994.1"/>
    </source>
</evidence>
<dbReference type="OrthoDB" id="1606438at2759"/>
<dbReference type="InterPro" id="IPR036390">
    <property type="entry name" value="WH_DNA-bd_sf"/>
</dbReference>
<dbReference type="GO" id="GO:0032259">
    <property type="term" value="P:methylation"/>
    <property type="evidence" value="ECO:0007669"/>
    <property type="project" value="UniProtKB-KW"/>
</dbReference>
<dbReference type="Pfam" id="PF00891">
    <property type="entry name" value="Methyltransf_2"/>
    <property type="match status" value="1"/>
</dbReference>
<dbReference type="SUPFAM" id="SSF46785">
    <property type="entry name" value="Winged helix' DNA-binding domain"/>
    <property type="match status" value="1"/>
</dbReference>
<evidence type="ECO:0000256" key="3">
    <source>
        <dbReference type="ARBA" id="ARBA00022691"/>
    </source>
</evidence>
<keyword evidence="3" id="KW-0949">S-adenosyl-L-methionine</keyword>
<feature type="domain" description="O-methyltransferase C-terminal" evidence="4">
    <location>
        <begin position="204"/>
        <end position="393"/>
    </location>
</feature>
<dbReference type="PROSITE" id="PS51683">
    <property type="entry name" value="SAM_OMT_II"/>
    <property type="match status" value="1"/>
</dbReference>